<evidence type="ECO:0000313" key="5">
    <source>
        <dbReference type="EMBL" id="BAV56007.1"/>
    </source>
</evidence>
<dbReference type="GO" id="GO:0009089">
    <property type="term" value="P:lysine biosynthetic process via diaminopimelate"/>
    <property type="evidence" value="ECO:0007669"/>
    <property type="project" value="TreeGrafter"/>
</dbReference>
<gene>
    <name evidence="5" type="primary">flvO</name>
</gene>
<dbReference type="InterPro" id="IPR022643">
    <property type="entry name" value="De-COase2_C"/>
</dbReference>
<reference evidence="5" key="1">
    <citation type="journal article" date="2016" name="Biosci. Biotechnol. Biochem.">
        <title>Identification of the Fluvirucin B2 (Sch 38518) Biosynthetic Gene Cluster from Actinomadura fulva subsp. indica ATCC 53714: substrate Specificity of the ?-Amino Acid Selective Adenylating Enzyme FlvN.</title>
        <authorList>
            <person name="Miyanaga A."/>
            <person name="Hayakawa Y."/>
            <person name="Numakura M."/>
            <person name="Hashimoto J."/>
            <person name="Teruya K."/>
            <person name="Hirano T."/>
            <person name="Shin-ya K."/>
            <person name="Kudo F."/>
            <person name="Eguchi T."/>
        </authorList>
    </citation>
    <scope>NUCLEOTIDE SEQUENCE</scope>
    <source>
        <strain evidence="5">ATCC 53714</strain>
    </source>
</reference>
<evidence type="ECO:0000259" key="3">
    <source>
        <dbReference type="Pfam" id="PF00278"/>
    </source>
</evidence>
<protein>
    <submittedName>
        <fullName evidence="5">PLP-dependent decarboxylase</fullName>
    </submittedName>
</protein>
<keyword evidence="2" id="KW-0663">Pyridoxal phosphate</keyword>
<dbReference type="InterPro" id="IPR022644">
    <property type="entry name" value="De-COase2_N"/>
</dbReference>
<proteinExistence type="predicted"/>
<feature type="domain" description="Orn/DAP/Arg decarboxylase 2 N-terminal" evidence="4">
    <location>
        <begin position="37"/>
        <end position="282"/>
    </location>
</feature>
<feature type="domain" description="Orn/DAP/Arg decarboxylase 2 C-terminal" evidence="3">
    <location>
        <begin position="22"/>
        <end position="384"/>
    </location>
</feature>
<organism evidence="5">
    <name type="scientific">Actinomadura fulva subsp. indica</name>
    <dbReference type="NCBI Taxonomy" id="1752060"/>
    <lineage>
        <taxon>Bacteria</taxon>
        <taxon>Bacillati</taxon>
        <taxon>Actinomycetota</taxon>
        <taxon>Actinomycetes</taxon>
        <taxon>Streptosporangiales</taxon>
        <taxon>Thermomonosporaceae</taxon>
        <taxon>Actinomadura</taxon>
    </lineage>
</organism>
<dbReference type="InterPro" id="IPR009006">
    <property type="entry name" value="Ala_racemase/Decarboxylase_C"/>
</dbReference>
<dbReference type="PANTHER" id="PTHR43727:SF2">
    <property type="entry name" value="GROUP IV DECARBOXYLASE"/>
    <property type="match status" value="1"/>
</dbReference>
<dbReference type="Gene3D" id="3.20.20.10">
    <property type="entry name" value="Alanine racemase"/>
    <property type="match status" value="1"/>
</dbReference>
<dbReference type="Pfam" id="PF02784">
    <property type="entry name" value="Orn_Arg_deC_N"/>
    <property type="match status" value="1"/>
</dbReference>
<dbReference type="SUPFAM" id="SSF51419">
    <property type="entry name" value="PLP-binding barrel"/>
    <property type="match status" value="1"/>
</dbReference>
<dbReference type="Pfam" id="PF00278">
    <property type="entry name" value="Orn_DAP_Arg_deC"/>
    <property type="match status" value="1"/>
</dbReference>
<evidence type="ECO:0000256" key="2">
    <source>
        <dbReference type="ARBA" id="ARBA00022898"/>
    </source>
</evidence>
<comment type="cofactor">
    <cofactor evidence="1">
        <name>pyridoxal 5'-phosphate</name>
        <dbReference type="ChEBI" id="CHEBI:597326"/>
    </cofactor>
</comment>
<dbReference type="PANTHER" id="PTHR43727">
    <property type="entry name" value="DIAMINOPIMELATE DECARBOXYLASE"/>
    <property type="match status" value="1"/>
</dbReference>
<dbReference type="Gene3D" id="2.40.37.10">
    <property type="entry name" value="Lyase, Ornithine Decarboxylase, Chain A, domain 1"/>
    <property type="match status" value="1"/>
</dbReference>
<dbReference type="EMBL" id="LC095592">
    <property type="protein sequence ID" value="BAV56007.1"/>
    <property type="molecule type" value="Genomic_DNA"/>
</dbReference>
<dbReference type="GO" id="GO:0008836">
    <property type="term" value="F:diaminopimelate decarboxylase activity"/>
    <property type="evidence" value="ECO:0007669"/>
    <property type="project" value="TreeGrafter"/>
</dbReference>
<accession>A0A1B4Z9A4</accession>
<evidence type="ECO:0000256" key="1">
    <source>
        <dbReference type="ARBA" id="ARBA00001933"/>
    </source>
</evidence>
<evidence type="ECO:0000259" key="4">
    <source>
        <dbReference type="Pfam" id="PF02784"/>
    </source>
</evidence>
<dbReference type="AlphaFoldDB" id="A0A1B4Z9A4"/>
<name>A0A1B4Z9A4_9ACTN</name>
<dbReference type="SUPFAM" id="SSF50621">
    <property type="entry name" value="Alanine racemase C-terminal domain-like"/>
    <property type="match status" value="1"/>
</dbReference>
<sequence length="424" mass="44896">MTYDTDIVKSDAELVDRYGSPLYVYDLERAVAARDDLRASLPEGTAVYFSFKANPHPEIAEALRTGDGSGCKAEISSTGELAAAVAAGFDPLDILYTGPGKTTEEVEAALEAGIRRFSVESVNDLRRVGETAWAQDTIADCLLRVNSAGAGATTSIRMAGASSQFGFDSETLPELMPELRSIRGTRLAGMHLFSLSNAKDEESLIGEFKHTITAAAEVRDTTGLEPELLDIGGGFASPYLSPGERPVYGGLRTALEEILDSHFPGWRKGSPQVACESGRYLVGDCGRLVCTVTNVKESRGGRFIILDAGINTLGGMSGLGRLLPVSVGLDGWERSNGSAGSPETAEWSGASLVGPLCTPGDILGRNVSVPDLHPGDVVTIPNAGAYGMTASLLMFLGRPAPREIIMRGDRVVSASRVLFVRMYA</sequence>
<dbReference type="InterPro" id="IPR029066">
    <property type="entry name" value="PLP-binding_barrel"/>
</dbReference>